<keyword evidence="3" id="KW-0808">Transferase</keyword>
<dbReference type="Gene3D" id="3.40.50.2000">
    <property type="entry name" value="Glycogen Phosphorylase B"/>
    <property type="match status" value="2"/>
</dbReference>
<dbReference type="PANTHER" id="PTHR12526">
    <property type="entry name" value="GLYCOSYLTRANSFERASE"/>
    <property type="match status" value="1"/>
</dbReference>
<dbReference type="CDD" id="cd03801">
    <property type="entry name" value="GT4_PimA-like"/>
    <property type="match status" value="1"/>
</dbReference>
<dbReference type="Proteomes" id="UP000315724">
    <property type="component" value="Chromosome"/>
</dbReference>
<name>A0A517QGU3_9PLAN</name>
<evidence type="ECO:0000259" key="1">
    <source>
        <dbReference type="Pfam" id="PF00534"/>
    </source>
</evidence>
<dbReference type="EC" id="2.4.1.250" evidence="3"/>
<dbReference type="EMBL" id="CP036267">
    <property type="protein sequence ID" value="QDT30777.1"/>
    <property type="molecule type" value="Genomic_DNA"/>
</dbReference>
<evidence type="ECO:0000259" key="2">
    <source>
        <dbReference type="Pfam" id="PF13439"/>
    </source>
</evidence>
<evidence type="ECO:0000313" key="4">
    <source>
        <dbReference type="Proteomes" id="UP000315724"/>
    </source>
</evidence>
<feature type="domain" description="Glycosyltransferase subfamily 4-like N-terminal" evidence="2">
    <location>
        <begin position="14"/>
        <end position="166"/>
    </location>
</feature>
<dbReference type="KEGG" id="tpol:Mal48_00040"/>
<organism evidence="3 4">
    <name type="scientific">Thalassoglobus polymorphus</name>
    <dbReference type="NCBI Taxonomy" id="2527994"/>
    <lineage>
        <taxon>Bacteria</taxon>
        <taxon>Pseudomonadati</taxon>
        <taxon>Planctomycetota</taxon>
        <taxon>Planctomycetia</taxon>
        <taxon>Planctomycetales</taxon>
        <taxon>Planctomycetaceae</taxon>
        <taxon>Thalassoglobus</taxon>
    </lineage>
</organism>
<dbReference type="InterPro" id="IPR001296">
    <property type="entry name" value="Glyco_trans_1"/>
</dbReference>
<keyword evidence="4" id="KW-1185">Reference proteome</keyword>
<reference evidence="3 4" key="1">
    <citation type="submission" date="2019-02" db="EMBL/GenBank/DDBJ databases">
        <title>Deep-cultivation of Planctomycetes and their phenomic and genomic characterization uncovers novel biology.</title>
        <authorList>
            <person name="Wiegand S."/>
            <person name="Jogler M."/>
            <person name="Boedeker C."/>
            <person name="Pinto D."/>
            <person name="Vollmers J."/>
            <person name="Rivas-Marin E."/>
            <person name="Kohn T."/>
            <person name="Peeters S.H."/>
            <person name="Heuer A."/>
            <person name="Rast P."/>
            <person name="Oberbeckmann S."/>
            <person name="Bunk B."/>
            <person name="Jeske O."/>
            <person name="Meyerdierks A."/>
            <person name="Storesund J.E."/>
            <person name="Kallscheuer N."/>
            <person name="Luecker S."/>
            <person name="Lage O.M."/>
            <person name="Pohl T."/>
            <person name="Merkel B.J."/>
            <person name="Hornburger P."/>
            <person name="Mueller R.-W."/>
            <person name="Bruemmer F."/>
            <person name="Labrenz M."/>
            <person name="Spormann A.M."/>
            <person name="Op den Camp H."/>
            <person name="Overmann J."/>
            <person name="Amann R."/>
            <person name="Jetten M.S.M."/>
            <person name="Mascher T."/>
            <person name="Medema M.H."/>
            <person name="Devos D.P."/>
            <person name="Kaster A.-K."/>
            <person name="Ovreas L."/>
            <person name="Rohde M."/>
            <person name="Galperin M.Y."/>
            <person name="Jogler C."/>
        </authorList>
    </citation>
    <scope>NUCLEOTIDE SEQUENCE [LARGE SCALE GENOMIC DNA]</scope>
    <source>
        <strain evidence="3 4">Mal48</strain>
    </source>
</reference>
<keyword evidence="3" id="KW-0328">Glycosyltransferase</keyword>
<dbReference type="Pfam" id="PF13439">
    <property type="entry name" value="Glyco_transf_4"/>
    <property type="match status" value="1"/>
</dbReference>
<dbReference type="OrthoDB" id="259238at2"/>
<protein>
    <submittedName>
        <fullName evidence="3">D-inositol 3-phosphate glycosyltransferase</fullName>
        <ecNumber evidence="3">2.4.1.250</ecNumber>
    </submittedName>
</protein>
<feature type="domain" description="Glycosyl transferase family 1" evidence="1">
    <location>
        <begin position="177"/>
        <end position="348"/>
    </location>
</feature>
<dbReference type="GO" id="GO:0102710">
    <property type="term" value="F:D-inositol-3-phosphate glycosyltransferase activity"/>
    <property type="evidence" value="ECO:0007669"/>
    <property type="project" value="UniProtKB-EC"/>
</dbReference>
<gene>
    <name evidence="3" type="primary">mshA_1</name>
    <name evidence="3" type="ORF">Mal48_00040</name>
</gene>
<dbReference type="InterPro" id="IPR028098">
    <property type="entry name" value="Glyco_trans_4-like_N"/>
</dbReference>
<proteinExistence type="predicted"/>
<dbReference type="RefSeq" id="WP_145194948.1">
    <property type="nucleotide sequence ID" value="NZ_CP036267.1"/>
</dbReference>
<accession>A0A517QGU3</accession>
<evidence type="ECO:0000313" key="3">
    <source>
        <dbReference type="EMBL" id="QDT30777.1"/>
    </source>
</evidence>
<sequence length="371" mass="41247">MKRIGLLFEYTTLNGGEQSILAAIKELHRIKCDFVALAPSEGPLIEELASQNVPVENLQLRSETGERISQRDLIRQLRKVIKTHQLDLLHANSLTMGRILGGVTSELPVPTTTHIRDIMSLSRAAIRDLNQHARLMAVSHATRDYHIAQGLHPDRVETCYNGIDLKLFSPSSATGSLKQELGLPENARLAATIGQICLRKAQGDVADAAVILNERFPDLHFLLIGERHSLKRESQQFDEKITQTFEDAGMGKRLHRLGYRSDIRLILNEIDLVIHAARQEPLGRILLEAAACEVPVVATKVGGTSEILTHEESALLVESENPTAIAEQVERLLDSSTLQQRLAKQARQEVIERFDISSNADKLLQSWANIS</sequence>
<dbReference type="SUPFAM" id="SSF53756">
    <property type="entry name" value="UDP-Glycosyltransferase/glycogen phosphorylase"/>
    <property type="match status" value="1"/>
</dbReference>
<dbReference type="Pfam" id="PF00534">
    <property type="entry name" value="Glycos_transf_1"/>
    <property type="match status" value="1"/>
</dbReference>
<dbReference type="AlphaFoldDB" id="A0A517QGU3"/>